<dbReference type="AlphaFoldDB" id="B2A3W1"/>
<accession>B2A3W1</accession>
<sequence length="321" mass="36918">MERKSRTPYYLQIKENIKKFVEFGYWTSGTKLPTERELAERLQVSRNTVSMAYKELESDGVIVCHQGRGTFIAEKDDKLKQQSRKEHLLKIIDVSIEEALQLGFTIDDFLAITHVRAREKQDMLTKLNIAFVECNQEQLHYFVNELNFDKGVSIIPILVSDLKNYPDTYRDKLSQVDIIITTFFHLEEIKESLHDIEAEILPIALELQMETVVKIARVPSNSRVGLICKSENFAHKFMNSLTKAGIDHVKIDFIMTESKEEIIEFTNNVDYVVTSPGKKHVVADIIDADPEQEITEVIFRPDQASLNLLKSTLVDLKQKVS</sequence>
<dbReference type="Gene3D" id="1.10.10.10">
    <property type="entry name" value="Winged helix-like DNA-binding domain superfamily/Winged helix DNA-binding domain"/>
    <property type="match status" value="1"/>
</dbReference>
<dbReference type="PANTHER" id="PTHR38445:SF9">
    <property type="entry name" value="HTH-TYPE TRANSCRIPTIONAL REPRESSOR YTRA"/>
    <property type="match status" value="1"/>
</dbReference>
<feature type="domain" description="HTH gntR-type" evidence="4">
    <location>
        <begin position="7"/>
        <end position="75"/>
    </location>
</feature>
<dbReference type="EMBL" id="CP001034">
    <property type="protein sequence ID" value="ACB85063.1"/>
    <property type="molecule type" value="Genomic_DNA"/>
</dbReference>
<dbReference type="Proteomes" id="UP000001683">
    <property type="component" value="Chromosome"/>
</dbReference>
<protein>
    <submittedName>
        <fullName evidence="5">Transcriptional regulator, GntR family</fullName>
    </submittedName>
</protein>
<dbReference type="SMART" id="SM00345">
    <property type="entry name" value="HTH_GNTR"/>
    <property type="match status" value="1"/>
</dbReference>
<reference evidence="5 6" key="1">
    <citation type="submission" date="2008-04" db="EMBL/GenBank/DDBJ databases">
        <title>Complete sequence of chromosome of Natranaerobius thermophilus JW/NM-WN-LF.</title>
        <authorList>
            <consortium name="US DOE Joint Genome Institute"/>
            <person name="Copeland A."/>
            <person name="Lucas S."/>
            <person name="Lapidus A."/>
            <person name="Glavina del Rio T."/>
            <person name="Dalin E."/>
            <person name="Tice H."/>
            <person name="Bruce D."/>
            <person name="Goodwin L."/>
            <person name="Pitluck S."/>
            <person name="Chertkov O."/>
            <person name="Brettin T."/>
            <person name="Detter J.C."/>
            <person name="Han C."/>
            <person name="Kuske C.R."/>
            <person name="Schmutz J."/>
            <person name="Larimer F."/>
            <person name="Land M."/>
            <person name="Hauser L."/>
            <person name="Kyrpides N."/>
            <person name="Lykidis A."/>
            <person name="Mesbah N.M."/>
            <person name="Wiegel J."/>
        </authorList>
    </citation>
    <scope>NUCLEOTIDE SEQUENCE [LARGE SCALE GENOMIC DNA]</scope>
    <source>
        <strain evidence="6">ATCC BAA-1301 / DSM 18059 / JW/NM-WN-LF</strain>
    </source>
</reference>
<keyword evidence="3" id="KW-0804">Transcription</keyword>
<keyword evidence="6" id="KW-1185">Reference proteome</keyword>
<evidence type="ECO:0000313" key="6">
    <source>
        <dbReference type="Proteomes" id="UP000001683"/>
    </source>
</evidence>
<dbReference type="SUPFAM" id="SSF46785">
    <property type="entry name" value="Winged helix' DNA-binding domain"/>
    <property type="match status" value="1"/>
</dbReference>
<keyword evidence="1" id="KW-0805">Transcription regulation</keyword>
<dbReference type="GO" id="GO:0003700">
    <property type="term" value="F:DNA-binding transcription factor activity"/>
    <property type="evidence" value="ECO:0007669"/>
    <property type="project" value="InterPro"/>
</dbReference>
<evidence type="ECO:0000256" key="2">
    <source>
        <dbReference type="ARBA" id="ARBA00023125"/>
    </source>
</evidence>
<dbReference type="STRING" id="457570.Nther_1480"/>
<gene>
    <name evidence="5" type="ordered locus">Nther_1480</name>
</gene>
<evidence type="ECO:0000256" key="1">
    <source>
        <dbReference type="ARBA" id="ARBA00023015"/>
    </source>
</evidence>
<dbReference type="InterPro" id="IPR036390">
    <property type="entry name" value="WH_DNA-bd_sf"/>
</dbReference>
<dbReference type="InParanoid" id="B2A3W1"/>
<evidence type="ECO:0000256" key="3">
    <source>
        <dbReference type="ARBA" id="ARBA00023163"/>
    </source>
</evidence>
<dbReference type="KEGG" id="nth:Nther_1480"/>
<dbReference type="PROSITE" id="PS50949">
    <property type="entry name" value="HTH_GNTR"/>
    <property type="match status" value="1"/>
</dbReference>
<name>B2A3W1_NATTJ</name>
<dbReference type="PRINTS" id="PR00035">
    <property type="entry name" value="HTHGNTR"/>
</dbReference>
<dbReference type="GO" id="GO:0003677">
    <property type="term" value="F:DNA binding"/>
    <property type="evidence" value="ECO:0007669"/>
    <property type="project" value="UniProtKB-KW"/>
</dbReference>
<dbReference type="eggNOG" id="COG1725">
    <property type="taxonomic scope" value="Bacteria"/>
</dbReference>
<dbReference type="InterPro" id="IPR000524">
    <property type="entry name" value="Tscrpt_reg_HTH_GntR"/>
</dbReference>
<evidence type="ECO:0000259" key="4">
    <source>
        <dbReference type="PROSITE" id="PS50949"/>
    </source>
</evidence>
<dbReference type="Pfam" id="PF00392">
    <property type="entry name" value="GntR"/>
    <property type="match status" value="1"/>
</dbReference>
<proteinExistence type="predicted"/>
<organism evidence="5 6">
    <name type="scientific">Natranaerobius thermophilus (strain ATCC BAA-1301 / DSM 18059 / JW/NM-WN-LF)</name>
    <dbReference type="NCBI Taxonomy" id="457570"/>
    <lineage>
        <taxon>Bacteria</taxon>
        <taxon>Bacillati</taxon>
        <taxon>Bacillota</taxon>
        <taxon>Clostridia</taxon>
        <taxon>Natranaerobiales</taxon>
        <taxon>Natranaerobiaceae</taxon>
        <taxon>Natranaerobius</taxon>
    </lineage>
</organism>
<dbReference type="CDD" id="cd07377">
    <property type="entry name" value="WHTH_GntR"/>
    <property type="match status" value="1"/>
</dbReference>
<evidence type="ECO:0000313" key="5">
    <source>
        <dbReference type="EMBL" id="ACB85063.1"/>
    </source>
</evidence>
<keyword evidence="2" id="KW-0238">DNA-binding</keyword>
<reference evidence="5 6" key="2">
    <citation type="journal article" date="2011" name="J. Bacteriol.">
        <title>Complete genome sequence of the anaerobic, halophilic alkalithermophile Natranaerobius thermophilus JW/NM-WN-LF.</title>
        <authorList>
            <person name="Zhao B."/>
            <person name="Mesbah N.M."/>
            <person name="Dalin E."/>
            <person name="Goodwin L."/>
            <person name="Nolan M."/>
            <person name="Pitluck S."/>
            <person name="Chertkov O."/>
            <person name="Brettin T.S."/>
            <person name="Han J."/>
            <person name="Larimer F.W."/>
            <person name="Land M.L."/>
            <person name="Hauser L."/>
            <person name="Kyrpides N."/>
            <person name="Wiegel J."/>
        </authorList>
    </citation>
    <scope>NUCLEOTIDE SEQUENCE [LARGE SCALE GENOMIC DNA]</scope>
    <source>
        <strain evidence="6">ATCC BAA-1301 / DSM 18059 / JW/NM-WN-LF</strain>
    </source>
</reference>
<dbReference type="InterPro" id="IPR036388">
    <property type="entry name" value="WH-like_DNA-bd_sf"/>
</dbReference>
<dbReference type="PANTHER" id="PTHR38445">
    <property type="entry name" value="HTH-TYPE TRANSCRIPTIONAL REPRESSOR YTRA"/>
    <property type="match status" value="1"/>
</dbReference>
<dbReference type="HOGENOM" id="CLU_072769_1_0_9"/>